<dbReference type="EMBL" id="CADCVQ010000092">
    <property type="protein sequence ID" value="CAA9505211.1"/>
    <property type="molecule type" value="Genomic_DNA"/>
</dbReference>
<dbReference type="PROSITE" id="PS50801">
    <property type="entry name" value="STAS"/>
    <property type="match status" value="1"/>
</dbReference>
<sequence length="112" mass="12549">MSVTTSSRTQYLGVRVLSDEREATVALDGELDLASADMLEREVRKLRLAGFDCVVIDLGKVDFLDSTGLRVLLSLRNTAKRAGQRLILVRGPRQVQRLFELTATGPLFDWRD</sequence>
<dbReference type="NCBIfam" id="TIGR00377">
    <property type="entry name" value="ant_ant_sig"/>
    <property type="match status" value="1"/>
</dbReference>
<dbReference type="CDD" id="cd07043">
    <property type="entry name" value="STAS_anti-anti-sigma_factors"/>
    <property type="match status" value="1"/>
</dbReference>
<name>A0A6J4SU40_9ACTN</name>
<dbReference type="PANTHER" id="PTHR33495">
    <property type="entry name" value="ANTI-SIGMA FACTOR ANTAGONIST TM_1081-RELATED-RELATED"/>
    <property type="match status" value="1"/>
</dbReference>
<dbReference type="InterPro" id="IPR003658">
    <property type="entry name" value="Anti-sigma_ant"/>
</dbReference>
<evidence type="ECO:0000313" key="4">
    <source>
        <dbReference type="EMBL" id="CAA9505211.1"/>
    </source>
</evidence>
<evidence type="ECO:0000259" key="3">
    <source>
        <dbReference type="PROSITE" id="PS50801"/>
    </source>
</evidence>
<gene>
    <name evidence="4" type="ORF">AVDCRST_MAG67-2364</name>
</gene>
<dbReference type="Gene3D" id="3.30.750.24">
    <property type="entry name" value="STAS domain"/>
    <property type="match status" value="1"/>
</dbReference>
<accession>A0A6J4SU40</accession>
<dbReference type="InterPro" id="IPR002645">
    <property type="entry name" value="STAS_dom"/>
</dbReference>
<dbReference type="Pfam" id="PF01740">
    <property type="entry name" value="STAS"/>
    <property type="match status" value="1"/>
</dbReference>
<evidence type="ECO:0000256" key="1">
    <source>
        <dbReference type="ARBA" id="ARBA00009013"/>
    </source>
</evidence>
<reference evidence="4" key="1">
    <citation type="submission" date="2020-02" db="EMBL/GenBank/DDBJ databases">
        <authorList>
            <person name="Meier V. D."/>
        </authorList>
    </citation>
    <scope>NUCLEOTIDE SEQUENCE</scope>
    <source>
        <strain evidence="4">AVDCRST_MAG67</strain>
    </source>
</reference>
<feature type="domain" description="STAS" evidence="3">
    <location>
        <begin position="25"/>
        <end position="112"/>
    </location>
</feature>
<dbReference type="InterPro" id="IPR036513">
    <property type="entry name" value="STAS_dom_sf"/>
</dbReference>
<dbReference type="GO" id="GO:0043856">
    <property type="term" value="F:anti-sigma factor antagonist activity"/>
    <property type="evidence" value="ECO:0007669"/>
    <property type="project" value="InterPro"/>
</dbReference>
<dbReference type="SUPFAM" id="SSF52091">
    <property type="entry name" value="SpoIIaa-like"/>
    <property type="match status" value="1"/>
</dbReference>
<dbReference type="AlphaFoldDB" id="A0A6J4SU40"/>
<proteinExistence type="inferred from homology"/>
<comment type="similarity">
    <text evidence="1 2">Belongs to the anti-sigma-factor antagonist family.</text>
</comment>
<evidence type="ECO:0000256" key="2">
    <source>
        <dbReference type="RuleBase" id="RU003749"/>
    </source>
</evidence>
<organism evidence="4">
    <name type="scientific">uncultured Solirubrobacteraceae bacterium</name>
    <dbReference type="NCBI Taxonomy" id="1162706"/>
    <lineage>
        <taxon>Bacteria</taxon>
        <taxon>Bacillati</taxon>
        <taxon>Actinomycetota</taxon>
        <taxon>Thermoleophilia</taxon>
        <taxon>Solirubrobacterales</taxon>
        <taxon>Solirubrobacteraceae</taxon>
        <taxon>environmental samples</taxon>
    </lineage>
</organism>
<protein>
    <recommendedName>
        <fullName evidence="2">Anti-sigma factor antagonist</fullName>
    </recommendedName>
</protein>